<dbReference type="SUPFAM" id="SSF52540">
    <property type="entry name" value="P-loop containing nucleoside triphosphate hydrolases"/>
    <property type="match status" value="1"/>
</dbReference>
<accession>A0A0G0PSH2</accession>
<feature type="domain" description="TraG P-loop" evidence="2">
    <location>
        <begin position="42"/>
        <end position="350"/>
    </location>
</feature>
<dbReference type="PANTHER" id="PTHR30121">
    <property type="entry name" value="UNCHARACTERIZED PROTEIN YJGR-RELATED"/>
    <property type="match status" value="1"/>
</dbReference>
<proteinExistence type="predicted"/>
<dbReference type="Pfam" id="PF19044">
    <property type="entry name" value="P-loop_TraG"/>
    <property type="match status" value="1"/>
</dbReference>
<evidence type="ECO:0000259" key="2">
    <source>
        <dbReference type="Pfam" id="PF19044"/>
    </source>
</evidence>
<evidence type="ECO:0000256" key="1">
    <source>
        <dbReference type="SAM" id="MobiDB-lite"/>
    </source>
</evidence>
<evidence type="ECO:0000313" key="4">
    <source>
        <dbReference type="Proteomes" id="UP000033841"/>
    </source>
</evidence>
<dbReference type="InterPro" id="IPR027417">
    <property type="entry name" value="P-loop_NTPase"/>
</dbReference>
<name>A0A0G0PSH2_9BACT</name>
<dbReference type="EMBL" id="LBVR01000005">
    <property type="protein sequence ID" value="KKQ92306.1"/>
    <property type="molecule type" value="Genomic_DNA"/>
</dbReference>
<comment type="caution">
    <text evidence="3">The sequence shown here is derived from an EMBL/GenBank/DDBJ whole genome shotgun (WGS) entry which is preliminary data.</text>
</comment>
<feature type="compositionally biased region" description="Polar residues" evidence="1">
    <location>
        <begin position="512"/>
        <end position="522"/>
    </location>
</feature>
<feature type="compositionally biased region" description="Basic and acidic residues" evidence="1">
    <location>
        <begin position="575"/>
        <end position="587"/>
    </location>
</feature>
<sequence length="610" mass="68062">MDTTSLATTFPFVSSDLSDDKGVMYGINEHNGSLVIFDRFSMPNYNSVVFATAGAGKSYMIKLEAMRSLMLGSEIIVIDPENEYKDLCEAVGGQYVAFGYGEDSKINPFDLSLVEEEGENALNAKILSLHKLFKTMIGEMDPMDESILDRAIMDAYKMKGITPDPESQSKEPPLIEDLYKSLIGMEDPKAQMLAARFEKFIKGSFAGIFNQKTTINLENSFVVFGVRNLEEALRPLAMHVILDYIWTVVKKTLKKRILVVDEAWYMMQYPDSASFLRGIVKRGRKYYLGVTTITQDVDDFLETPFGKEIVTNSSIQILLKQHSAAIDKVGEIFYLSEGEKQLLLAADKGEGIFFAGQNHVAIKVIASEEEDRLISSNPEEILKWKNLAAEAAKKEVVPSQGVEQNTFDQEAAINKLNENQTSEVDSEKVVEAKVVENKKPVDVPAKEEVVEKAEVKVEEEDEVVEVEDVLSRRIREMEEAEKLKLDEHQKNQESEQKEKQAAEEAKNKLSGEFTNFGAQNSGLPKYQDLFKSPAGGGGGKLPPLPPLPKFEPIIPQPPQLAKKPEPVLGENPNIEVKKTTEPVKNESKNPVANKDMKPDTYDKLFGNGIV</sequence>
<feature type="region of interest" description="Disordered" evidence="1">
    <location>
        <begin position="480"/>
        <end position="610"/>
    </location>
</feature>
<reference evidence="3 4" key="1">
    <citation type="journal article" date="2015" name="Nature">
        <title>rRNA introns, odd ribosomes, and small enigmatic genomes across a large radiation of phyla.</title>
        <authorList>
            <person name="Brown C.T."/>
            <person name="Hug L.A."/>
            <person name="Thomas B.C."/>
            <person name="Sharon I."/>
            <person name="Castelle C.J."/>
            <person name="Singh A."/>
            <person name="Wilkins M.J."/>
            <person name="Williams K.H."/>
            <person name="Banfield J.F."/>
        </authorList>
    </citation>
    <scope>NUCLEOTIDE SEQUENCE [LARGE SCALE GENOMIC DNA]</scope>
</reference>
<dbReference type="PANTHER" id="PTHR30121:SF6">
    <property type="entry name" value="SLR6007 PROTEIN"/>
    <property type="match status" value="1"/>
</dbReference>
<gene>
    <name evidence="3" type="ORF">UT14_C0005G0003</name>
</gene>
<dbReference type="Gene3D" id="3.40.50.300">
    <property type="entry name" value="P-loop containing nucleotide triphosphate hydrolases"/>
    <property type="match status" value="1"/>
</dbReference>
<organism evidence="3 4">
    <name type="scientific">Candidatus Shapirobacteria bacterium GW2011_GWE1_38_92</name>
    <dbReference type="NCBI Taxonomy" id="1618489"/>
    <lineage>
        <taxon>Bacteria</taxon>
        <taxon>Candidatus Shapironibacteriota</taxon>
    </lineage>
</organism>
<feature type="compositionally biased region" description="Basic and acidic residues" evidence="1">
    <location>
        <begin position="480"/>
        <end position="509"/>
    </location>
</feature>
<feature type="compositionally biased region" description="Pro residues" evidence="1">
    <location>
        <begin position="542"/>
        <end position="558"/>
    </location>
</feature>
<dbReference type="CDD" id="cd01127">
    <property type="entry name" value="TrwB_TraG_TraD_VirD4"/>
    <property type="match status" value="1"/>
</dbReference>
<dbReference type="InterPro" id="IPR051162">
    <property type="entry name" value="T4SS_component"/>
</dbReference>
<protein>
    <submittedName>
        <fullName evidence="3">Type IV secretory pathway VirB4 component-like protein</fullName>
    </submittedName>
</protein>
<dbReference type="AlphaFoldDB" id="A0A0G0PSH2"/>
<dbReference type="Gene3D" id="1.10.8.730">
    <property type="match status" value="1"/>
</dbReference>
<dbReference type="Proteomes" id="UP000033841">
    <property type="component" value="Unassembled WGS sequence"/>
</dbReference>
<dbReference type="InterPro" id="IPR043964">
    <property type="entry name" value="P-loop_TraG"/>
</dbReference>
<evidence type="ECO:0000313" key="3">
    <source>
        <dbReference type="EMBL" id="KKQ92306.1"/>
    </source>
</evidence>